<dbReference type="SUPFAM" id="SSF55781">
    <property type="entry name" value="GAF domain-like"/>
    <property type="match status" value="1"/>
</dbReference>
<evidence type="ECO:0000313" key="2">
    <source>
        <dbReference type="Proteomes" id="UP001196870"/>
    </source>
</evidence>
<dbReference type="Proteomes" id="UP001196870">
    <property type="component" value="Unassembled WGS sequence"/>
</dbReference>
<dbReference type="EMBL" id="JAAGBB010000005">
    <property type="protein sequence ID" value="MBR0663838.1"/>
    <property type="molecule type" value="Genomic_DNA"/>
</dbReference>
<keyword evidence="2" id="KW-1185">Reference proteome</keyword>
<accession>A0ABS5EU54</accession>
<gene>
    <name evidence="1" type="ORF">GXW71_05645</name>
</gene>
<protein>
    <submittedName>
        <fullName evidence="1">GAF domain-containing protein</fullName>
    </submittedName>
</protein>
<comment type="caution">
    <text evidence="1">The sequence shown here is derived from an EMBL/GenBank/DDBJ whole genome shotgun (WGS) entry which is preliminary data.</text>
</comment>
<sequence>MLDAASIPPALLDAVDAAARDKVVAYPRLRAAEAATRALTGHGLCTAMAFDRDAMTVRRVFSSRPDIYPVGGAKPKRDTDWGRQVLIEGRVFLGEGEEAIRAHFDDHAVIADLGLASVVNVPVFLDGRCAGTVNLLWSAARLEPGWIAAARLLGLLATPDWCFASAGRIAA</sequence>
<organism evidence="1 2">
    <name type="scientific">Plastoroseomonas hellenica</name>
    <dbReference type="NCBI Taxonomy" id="2687306"/>
    <lineage>
        <taxon>Bacteria</taxon>
        <taxon>Pseudomonadati</taxon>
        <taxon>Pseudomonadota</taxon>
        <taxon>Alphaproteobacteria</taxon>
        <taxon>Acetobacterales</taxon>
        <taxon>Acetobacteraceae</taxon>
        <taxon>Plastoroseomonas</taxon>
    </lineage>
</organism>
<evidence type="ECO:0000313" key="1">
    <source>
        <dbReference type="EMBL" id="MBR0663838.1"/>
    </source>
</evidence>
<reference evidence="2" key="1">
    <citation type="journal article" date="2021" name="Syst. Appl. Microbiol.">
        <title>Roseomonas hellenica sp. nov., isolated from roots of wild-growing Alkanna tinctoria.</title>
        <authorList>
            <person name="Rat A."/>
            <person name="Naranjo H.D."/>
            <person name="Lebbe L."/>
            <person name="Cnockaert M."/>
            <person name="Krigas N."/>
            <person name="Grigoriadou K."/>
            <person name="Maloupa E."/>
            <person name="Willems A."/>
        </authorList>
    </citation>
    <scope>NUCLEOTIDE SEQUENCE [LARGE SCALE GENOMIC DNA]</scope>
    <source>
        <strain evidence="2">LMG 31523</strain>
    </source>
</reference>
<dbReference type="RefSeq" id="WP_211851429.1">
    <property type="nucleotide sequence ID" value="NZ_JAAGBB010000005.1"/>
</dbReference>
<name>A0ABS5EU54_9PROT</name>
<proteinExistence type="predicted"/>